<evidence type="ECO:0000259" key="5">
    <source>
        <dbReference type="PROSITE" id="PS50975"/>
    </source>
</evidence>
<keyword evidence="3 4" id="KW-0067">ATP-binding</keyword>
<dbReference type="Proteomes" id="UP001271890">
    <property type="component" value="Unassembled WGS sequence"/>
</dbReference>
<gene>
    <name evidence="6" type="ORF">FE392_02355</name>
</gene>
<feature type="domain" description="ATP-grasp" evidence="5">
    <location>
        <begin position="115"/>
        <end position="312"/>
    </location>
</feature>
<dbReference type="SUPFAM" id="SSF56059">
    <property type="entry name" value="Glutathione synthetase ATP-binding domain-like"/>
    <property type="match status" value="1"/>
</dbReference>
<evidence type="ECO:0000256" key="3">
    <source>
        <dbReference type="ARBA" id="ARBA00022840"/>
    </source>
</evidence>
<dbReference type="InterPro" id="IPR011761">
    <property type="entry name" value="ATP-grasp"/>
</dbReference>
<dbReference type="Pfam" id="PF13535">
    <property type="entry name" value="ATP-grasp_4"/>
    <property type="match status" value="1"/>
</dbReference>
<evidence type="ECO:0000256" key="1">
    <source>
        <dbReference type="ARBA" id="ARBA00022598"/>
    </source>
</evidence>
<keyword evidence="1" id="KW-0436">Ligase</keyword>
<reference evidence="7" key="1">
    <citation type="journal article" date="2024" name="Toxins">
        <title>Genome Sequence Analysis of Native Xenorhabdus Strains Isolated from Entomopathogenic Nematodes in Argentina.</title>
        <authorList>
            <person name="Palma L."/>
            <person name="Frizzo L."/>
            <person name="Kaiser S."/>
            <person name="Berry C."/>
            <person name="Caballero P."/>
            <person name="Bode H.B."/>
            <person name="Del Valle E.E."/>
        </authorList>
    </citation>
    <scope>NUCLEOTIDE SEQUENCE [LARGE SCALE GENOMIC DNA]</scope>
    <source>
        <strain evidence="7">12</strain>
    </source>
</reference>
<keyword evidence="2 4" id="KW-0547">Nucleotide-binding</keyword>
<evidence type="ECO:0000256" key="4">
    <source>
        <dbReference type="PROSITE-ProRule" id="PRU00409"/>
    </source>
</evidence>
<dbReference type="PANTHER" id="PTHR43585">
    <property type="entry name" value="FUMIPYRROLE BIOSYNTHESIS PROTEIN C"/>
    <property type="match status" value="1"/>
</dbReference>
<dbReference type="PROSITE" id="PS50975">
    <property type="entry name" value="ATP_GRASP"/>
    <property type="match status" value="1"/>
</dbReference>
<evidence type="ECO:0000313" key="7">
    <source>
        <dbReference type="Proteomes" id="UP001271890"/>
    </source>
</evidence>
<name>A0ABU4S4N7_9GAMM</name>
<dbReference type="InterPro" id="IPR052032">
    <property type="entry name" value="ATP-dep_AA_Ligase"/>
</dbReference>
<dbReference type="Gene3D" id="3.30.470.20">
    <property type="entry name" value="ATP-grasp fold, B domain"/>
    <property type="match status" value="1"/>
</dbReference>
<sequence>MKTFIFIESKPTEVSGIDYIRELGYSPILLTGLKYFKPNFHHEIDQSLFDFVYDIDTCNSQIIIDFLNKKEINVGAVLGCYDEVMITASEVALEFNLPHPNLKGLHNSFNKKNVRDILSLNGFPQPKYEVISIGDSHKKIDTPYPFVLKPVRDAGANRVFLCKDEQSYQRAILDISESESISYLGRKNEGFLIEQFLEGHFYGAELVYNQGEWHVLGVNRIFVSPHDSLCMTGISHPSDLSEIQLQIACSNVLMWVNTLGLQGGALNVEFIYTSNGPVLVEINIRIAGARAVEQILLTSGISAVKTLINFACGIEKEIVVEKEPTYNFVADLFIFQNELGIVDDVLFKEKNNNLISFGFKKGMTTSNSKNKDFGKIIGYILAKGENCAEAMSNAEEINKHLEIKYK</sequence>
<accession>A0ABU4S4N7</accession>
<dbReference type="EMBL" id="VCDN01000011">
    <property type="protein sequence ID" value="MDX7986179.1"/>
    <property type="molecule type" value="Genomic_DNA"/>
</dbReference>
<dbReference type="RefSeq" id="WP_319928621.1">
    <property type="nucleotide sequence ID" value="NZ_VCDN01000011.1"/>
</dbReference>
<proteinExistence type="predicted"/>
<evidence type="ECO:0000313" key="6">
    <source>
        <dbReference type="EMBL" id="MDX7986179.1"/>
    </source>
</evidence>
<organism evidence="6 7">
    <name type="scientific">Xenorhabdus santafensis</name>
    <dbReference type="NCBI Taxonomy" id="2582833"/>
    <lineage>
        <taxon>Bacteria</taxon>
        <taxon>Pseudomonadati</taxon>
        <taxon>Pseudomonadota</taxon>
        <taxon>Gammaproteobacteria</taxon>
        <taxon>Enterobacterales</taxon>
        <taxon>Morganellaceae</taxon>
        <taxon>Xenorhabdus</taxon>
    </lineage>
</organism>
<keyword evidence="7" id="KW-1185">Reference proteome</keyword>
<evidence type="ECO:0000256" key="2">
    <source>
        <dbReference type="ARBA" id="ARBA00022741"/>
    </source>
</evidence>
<protein>
    <submittedName>
        <fullName evidence="6">ATP-grasp domain-containing protein</fullName>
    </submittedName>
</protein>
<comment type="caution">
    <text evidence="6">The sequence shown here is derived from an EMBL/GenBank/DDBJ whole genome shotgun (WGS) entry which is preliminary data.</text>
</comment>
<dbReference type="PANTHER" id="PTHR43585:SF2">
    <property type="entry name" value="ATP-GRASP ENZYME FSQD"/>
    <property type="match status" value="1"/>
</dbReference>